<sequence length="678" mass="73781">MADSTSKNRRKQSEPRPRRKAAATTLFLDSDSPPSTSTAENEVIRDQKILPIINGIQAASPADRAQHLNAATSIVEDAQCRKLLLREHIVRVVMEQSLLDPAQDVVAAAWVLLDKLVEYEGHDVSVHLFRKGILKLVDSTIDNLDSTINTIQTDTKAVPPAIQLLLWSCTTSIISLLTGLGEATLDLLKAISAPKILAFASKLLVRATPDQVQTVATVFLDRVTDSNAPAYKILSKDAECIAQLLRLASAKDVAALLRTAAACGALNNLIIQAPADDDFSHEHHISQAQLAELLTAVVQDAVSRPTSRDTQQALYTSIDTLTDLTNNVTETFGRNATAANGINSVPDEMEEDADPDDAMDSDADGSDLEDEDDEVADESDSDSELPDELGADLDMVTGDEGTAARASKRKPLPSPELTYLTIHTVRAILPIATSTPSDEPSRRITNASITLLSAIARAFAVIAAKPSRKLKFTLPHPLLEFYQAAATSIWDTVITPVLLSNSADINLADKMTTLAIHITAFAPSVSISHNQHRSFLALYNAAAAPVPLKAACVRVLANLAQCQGADRIPANKEIGTFFITTVNRLPYLGDPVPDDVYPEVIVACLDAIYDVYADKEFDYDEEVFVQLGFLKYLRSFVGRVKGMVKRIDKRKNPELRQSAEEALLNLNAFIKYKTQERE</sequence>
<evidence type="ECO:0000313" key="5">
    <source>
        <dbReference type="Proteomes" id="UP001375240"/>
    </source>
</evidence>
<dbReference type="PANTHER" id="PTHR13347:SF1">
    <property type="entry name" value="HEAT REPEAT-CONTAINING PROTEIN 3"/>
    <property type="match status" value="1"/>
</dbReference>
<comment type="similarity">
    <text evidence="1">Belongs to the nuclear import and ribosome assembly adapter family.</text>
</comment>
<evidence type="ECO:0000259" key="3">
    <source>
        <dbReference type="Pfam" id="PF25567"/>
    </source>
</evidence>
<dbReference type="InterPro" id="IPR011989">
    <property type="entry name" value="ARM-like"/>
</dbReference>
<dbReference type="SUPFAM" id="SSF48371">
    <property type="entry name" value="ARM repeat"/>
    <property type="match status" value="1"/>
</dbReference>
<evidence type="ECO:0000256" key="1">
    <source>
        <dbReference type="ARBA" id="ARBA00049983"/>
    </source>
</evidence>
<keyword evidence="5" id="KW-1185">Reference proteome</keyword>
<dbReference type="Pfam" id="PF25567">
    <property type="entry name" value="TPR_SYO1"/>
    <property type="match status" value="1"/>
</dbReference>
<feature type="compositionally biased region" description="Acidic residues" evidence="2">
    <location>
        <begin position="347"/>
        <end position="391"/>
    </location>
</feature>
<dbReference type="Gene3D" id="1.25.10.10">
    <property type="entry name" value="Leucine-rich Repeat Variant"/>
    <property type="match status" value="1"/>
</dbReference>
<gene>
    <name evidence="4" type="ORF">TWF696_006489</name>
</gene>
<dbReference type="GO" id="GO:0042273">
    <property type="term" value="P:ribosomal large subunit biogenesis"/>
    <property type="evidence" value="ECO:0007669"/>
    <property type="project" value="TreeGrafter"/>
</dbReference>
<protein>
    <recommendedName>
        <fullName evidence="3">SYO1-like TPR repeats domain-containing protein</fullName>
    </recommendedName>
</protein>
<name>A0AAV9UYU1_9PEZI</name>
<dbReference type="EMBL" id="JAVHNQ010000004">
    <property type="protein sequence ID" value="KAK6350254.1"/>
    <property type="molecule type" value="Genomic_DNA"/>
</dbReference>
<reference evidence="4 5" key="1">
    <citation type="submission" date="2019-10" db="EMBL/GenBank/DDBJ databases">
        <authorList>
            <person name="Palmer J.M."/>
        </authorList>
    </citation>
    <scope>NUCLEOTIDE SEQUENCE [LARGE SCALE GENOMIC DNA]</scope>
    <source>
        <strain evidence="4 5">TWF696</strain>
    </source>
</reference>
<organism evidence="4 5">
    <name type="scientific">Orbilia brochopaga</name>
    <dbReference type="NCBI Taxonomy" id="3140254"/>
    <lineage>
        <taxon>Eukaryota</taxon>
        <taxon>Fungi</taxon>
        <taxon>Dikarya</taxon>
        <taxon>Ascomycota</taxon>
        <taxon>Pezizomycotina</taxon>
        <taxon>Orbiliomycetes</taxon>
        <taxon>Orbiliales</taxon>
        <taxon>Orbiliaceae</taxon>
        <taxon>Orbilia</taxon>
    </lineage>
</organism>
<evidence type="ECO:0000313" key="4">
    <source>
        <dbReference type="EMBL" id="KAK6350254.1"/>
    </source>
</evidence>
<dbReference type="PANTHER" id="PTHR13347">
    <property type="entry name" value="HEAT REPEAT-CONTAINING PROTEIN 3"/>
    <property type="match status" value="1"/>
</dbReference>
<dbReference type="CDD" id="cd13394">
    <property type="entry name" value="Syo1_like"/>
    <property type="match status" value="1"/>
</dbReference>
<dbReference type="GO" id="GO:0051082">
    <property type="term" value="F:unfolded protein binding"/>
    <property type="evidence" value="ECO:0007669"/>
    <property type="project" value="TreeGrafter"/>
</dbReference>
<proteinExistence type="inferred from homology"/>
<feature type="region of interest" description="Disordered" evidence="2">
    <location>
        <begin position="335"/>
        <end position="394"/>
    </location>
</feature>
<dbReference type="InterPro" id="IPR016024">
    <property type="entry name" value="ARM-type_fold"/>
</dbReference>
<evidence type="ECO:0000256" key="2">
    <source>
        <dbReference type="SAM" id="MobiDB-lite"/>
    </source>
</evidence>
<dbReference type="AlphaFoldDB" id="A0AAV9UYU1"/>
<accession>A0AAV9UYU1</accession>
<dbReference type="GO" id="GO:0006606">
    <property type="term" value="P:protein import into nucleus"/>
    <property type="evidence" value="ECO:0007669"/>
    <property type="project" value="TreeGrafter"/>
</dbReference>
<comment type="caution">
    <text evidence="4">The sequence shown here is derived from an EMBL/GenBank/DDBJ whole genome shotgun (WGS) entry which is preliminary data.</text>
</comment>
<dbReference type="InterPro" id="IPR052616">
    <property type="entry name" value="SYO1-like"/>
</dbReference>
<feature type="domain" description="SYO1-like TPR repeats" evidence="3">
    <location>
        <begin position="534"/>
        <end position="676"/>
    </location>
</feature>
<dbReference type="InterPro" id="IPR057990">
    <property type="entry name" value="TPR_SYO1"/>
</dbReference>
<feature type="region of interest" description="Disordered" evidence="2">
    <location>
        <begin position="1"/>
        <end position="41"/>
    </location>
</feature>
<dbReference type="Proteomes" id="UP001375240">
    <property type="component" value="Unassembled WGS sequence"/>
</dbReference>